<dbReference type="RefSeq" id="WP_060815122.1">
    <property type="nucleotide sequence ID" value="NZ_JADPDT010000005.1"/>
</dbReference>
<evidence type="ECO:0000256" key="2">
    <source>
        <dbReference type="ARBA" id="ARBA00023152"/>
    </source>
</evidence>
<dbReference type="InterPro" id="IPR001345">
    <property type="entry name" value="PG/BPGM_mutase_AS"/>
</dbReference>
<feature type="active site" description="Proton donor/acceptor" evidence="4 5">
    <location>
        <position position="86"/>
    </location>
</feature>
<comment type="function">
    <text evidence="4 8">Catalyzes the interconversion of 2-phosphoglycerate and 3-phosphoglycerate.</text>
</comment>
<dbReference type="Gene3D" id="3.40.50.1240">
    <property type="entry name" value="Phosphoglycerate mutase-like"/>
    <property type="match status" value="1"/>
</dbReference>
<accession>A0A376GV61</accession>
<evidence type="ECO:0000313" key="9">
    <source>
        <dbReference type="EMBL" id="STD82451.1"/>
    </source>
</evidence>
<organism evidence="9 10">
    <name type="scientific">Enterococcus gallinarum</name>
    <dbReference type="NCBI Taxonomy" id="1353"/>
    <lineage>
        <taxon>Bacteria</taxon>
        <taxon>Bacillati</taxon>
        <taxon>Bacillota</taxon>
        <taxon>Bacilli</taxon>
        <taxon>Lactobacillales</taxon>
        <taxon>Enterococcaceae</taxon>
        <taxon>Enterococcus</taxon>
    </lineage>
</organism>
<name>A0A376GV61_ENTGA</name>
<dbReference type="InterPro" id="IPR005952">
    <property type="entry name" value="Phosphogly_mut1"/>
</dbReference>
<reference evidence="9 10" key="1">
    <citation type="submission" date="2018-06" db="EMBL/GenBank/DDBJ databases">
        <authorList>
            <consortium name="Pathogen Informatics"/>
            <person name="Doyle S."/>
        </authorList>
    </citation>
    <scope>NUCLEOTIDE SEQUENCE [LARGE SCALE GENOMIC DNA]</scope>
    <source>
        <strain evidence="9 10">NCTC12360</strain>
    </source>
</reference>
<keyword evidence="4" id="KW-0312">Gluconeogenesis</keyword>
<evidence type="ECO:0000256" key="8">
    <source>
        <dbReference type="RuleBase" id="RU004512"/>
    </source>
</evidence>
<feature type="binding site" evidence="4 6">
    <location>
        <position position="97"/>
    </location>
    <ligand>
        <name>substrate</name>
    </ligand>
</feature>
<protein>
    <recommendedName>
        <fullName evidence="4 8">2,3-bisphosphoglycerate-dependent phosphoglycerate mutase</fullName>
        <shortName evidence="4">BPG-dependent PGAM</shortName>
        <shortName evidence="4">PGAM</shortName>
        <shortName evidence="4">Phosphoglyceromutase</shortName>
        <shortName evidence="4">dPGM</shortName>
        <ecNumber evidence="4 8">5.4.2.11</ecNumber>
    </recommendedName>
</protein>
<keyword evidence="2 4" id="KW-0324">Glycolysis</keyword>
<dbReference type="SUPFAM" id="SSF53254">
    <property type="entry name" value="Phosphoglycerate mutase-like"/>
    <property type="match status" value="1"/>
</dbReference>
<feature type="binding site" evidence="4 6">
    <location>
        <begin position="86"/>
        <end position="89"/>
    </location>
    <ligand>
        <name>substrate</name>
    </ligand>
</feature>
<dbReference type="InterPro" id="IPR013078">
    <property type="entry name" value="His_Pase_superF_clade-1"/>
</dbReference>
<dbReference type="HAMAP" id="MF_01039">
    <property type="entry name" value="PGAM_GpmA"/>
    <property type="match status" value="1"/>
</dbReference>
<gene>
    <name evidence="9" type="primary">gpmA_2</name>
    <name evidence="4" type="synonym">gpmA</name>
    <name evidence="9" type="ORF">NCTC12360_00880</name>
</gene>
<keyword evidence="3 4" id="KW-0413">Isomerase</keyword>
<comment type="catalytic activity">
    <reaction evidence="4 8">
        <text>(2R)-2-phosphoglycerate = (2R)-3-phosphoglycerate</text>
        <dbReference type="Rhea" id="RHEA:15901"/>
        <dbReference type="ChEBI" id="CHEBI:58272"/>
        <dbReference type="ChEBI" id="CHEBI:58289"/>
        <dbReference type="EC" id="5.4.2.11"/>
    </reaction>
</comment>
<evidence type="ECO:0000313" key="10">
    <source>
        <dbReference type="Proteomes" id="UP000254807"/>
    </source>
</evidence>
<proteinExistence type="inferred from homology"/>
<dbReference type="AlphaFoldDB" id="A0A376GV61"/>
<dbReference type="OrthoDB" id="9781415at2"/>
<dbReference type="GO" id="GO:0004619">
    <property type="term" value="F:phosphoglycerate mutase activity"/>
    <property type="evidence" value="ECO:0007669"/>
    <property type="project" value="UniProtKB-UniRule"/>
</dbReference>
<dbReference type="CDD" id="cd07067">
    <property type="entry name" value="HP_PGM_like"/>
    <property type="match status" value="1"/>
</dbReference>
<keyword evidence="10" id="KW-1185">Reference proteome</keyword>
<evidence type="ECO:0000256" key="3">
    <source>
        <dbReference type="ARBA" id="ARBA00023235"/>
    </source>
</evidence>
<evidence type="ECO:0000256" key="5">
    <source>
        <dbReference type="PIRSR" id="PIRSR613078-1"/>
    </source>
</evidence>
<dbReference type="InterPro" id="IPR029033">
    <property type="entry name" value="His_PPase_superfam"/>
</dbReference>
<dbReference type="PIRSF" id="PIRSF000709">
    <property type="entry name" value="6PFK_2-Ptase"/>
    <property type="match status" value="1"/>
</dbReference>
<comment type="similarity">
    <text evidence="1 4">Belongs to the phosphoglycerate mutase family. BPG-dependent PGAM subfamily.</text>
</comment>
<evidence type="ECO:0000256" key="1">
    <source>
        <dbReference type="ARBA" id="ARBA00006717"/>
    </source>
</evidence>
<dbReference type="PROSITE" id="PS00175">
    <property type="entry name" value="PG_MUTASE"/>
    <property type="match status" value="1"/>
</dbReference>
<dbReference type="EMBL" id="UFYW01000001">
    <property type="protein sequence ID" value="STD82451.1"/>
    <property type="molecule type" value="Genomic_DNA"/>
</dbReference>
<feature type="site" description="Transition state stabilizer" evidence="4 7">
    <location>
        <position position="176"/>
    </location>
</feature>
<feature type="active site" description="Tele-phosphohistidine intermediate" evidence="4 5">
    <location>
        <position position="8"/>
    </location>
</feature>
<feature type="binding site" evidence="4 6">
    <location>
        <begin position="177"/>
        <end position="178"/>
    </location>
    <ligand>
        <name>substrate</name>
    </ligand>
</feature>
<evidence type="ECO:0000256" key="4">
    <source>
        <dbReference type="HAMAP-Rule" id="MF_01039"/>
    </source>
</evidence>
<dbReference type="NCBIfam" id="TIGR01258">
    <property type="entry name" value="pgm_1"/>
    <property type="match status" value="1"/>
</dbReference>
<sequence>MKVVLIRHGESEANFENYWTGWLDVALTAKGREQAWQAGEKIKELGISFDVAFASYLQRTIITCNTVLEASAQLWVPTYKTWRLNERHYGQLVGVNKDEMVARYGKGQVQKWRRGYNEPPLYVSENHFDRRYDDLDPRLIPKGENLGMVVERITPFWSDDVVPFIRSGKNVLITGHGNSLRALVKYLESVPEEEVDKIDVPNAEPIIYTFDSQAVLQERLG</sequence>
<feature type="binding site" evidence="4 6">
    <location>
        <begin position="113"/>
        <end position="114"/>
    </location>
    <ligand>
        <name>substrate</name>
    </ligand>
</feature>
<evidence type="ECO:0000256" key="7">
    <source>
        <dbReference type="PIRSR" id="PIRSR613078-3"/>
    </source>
</evidence>
<dbReference type="SMART" id="SM00855">
    <property type="entry name" value="PGAM"/>
    <property type="match status" value="1"/>
</dbReference>
<evidence type="ECO:0000256" key="6">
    <source>
        <dbReference type="PIRSR" id="PIRSR613078-2"/>
    </source>
</evidence>
<feature type="binding site" evidence="4 6">
    <location>
        <begin position="7"/>
        <end position="14"/>
    </location>
    <ligand>
        <name>substrate</name>
    </ligand>
</feature>
<dbReference type="Pfam" id="PF00300">
    <property type="entry name" value="His_Phos_1"/>
    <property type="match status" value="1"/>
</dbReference>
<dbReference type="GO" id="GO:0006094">
    <property type="term" value="P:gluconeogenesis"/>
    <property type="evidence" value="ECO:0007669"/>
    <property type="project" value="UniProtKB-UniRule"/>
</dbReference>
<dbReference type="GO" id="GO:0006096">
    <property type="term" value="P:glycolytic process"/>
    <property type="evidence" value="ECO:0007669"/>
    <property type="project" value="UniProtKB-UniRule"/>
</dbReference>
<dbReference type="UniPathway" id="UPA00109">
    <property type="reaction ID" value="UER00186"/>
</dbReference>
<feature type="binding site" evidence="4 6">
    <location>
        <begin position="20"/>
        <end position="21"/>
    </location>
    <ligand>
        <name>substrate</name>
    </ligand>
</feature>
<feature type="binding site" evidence="4 6">
    <location>
        <position position="59"/>
    </location>
    <ligand>
        <name>substrate</name>
    </ligand>
</feature>
<dbReference type="EC" id="5.4.2.11" evidence="4 8"/>
<dbReference type="Proteomes" id="UP000254807">
    <property type="component" value="Unassembled WGS sequence"/>
</dbReference>
<dbReference type="PANTHER" id="PTHR11931">
    <property type="entry name" value="PHOSPHOGLYCERATE MUTASE"/>
    <property type="match status" value="1"/>
</dbReference>
<comment type="pathway">
    <text evidence="4 8">Carbohydrate degradation; glycolysis; pyruvate from D-glyceraldehyde 3-phosphate: step 3/5.</text>
</comment>